<feature type="transmembrane region" description="Helical" evidence="1">
    <location>
        <begin position="6"/>
        <end position="24"/>
    </location>
</feature>
<organism evidence="2 3">
    <name type="scientific">Fibrobacter intestinalis</name>
    <dbReference type="NCBI Taxonomy" id="28122"/>
    <lineage>
        <taxon>Bacteria</taxon>
        <taxon>Pseudomonadati</taxon>
        <taxon>Fibrobacterota</taxon>
        <taxon>Fibrobacteria</taxon>
        <taxon>Fibrobacterales</taxon>
        <taxon>Fibrobacteraceae</taxon>
        <taxon>Fibrobacter</taxon>
    </lineage>
</organism>
<gene>
    <name evidence="2" type="ORF">SAMN05720469_11548</name>
</gene>
<evidence type="ECO:0000313" key="2">
    <source>
        <dbReference type="EMBL" id="SHK72320.1"/>
    </source>
</evidence>
<evidence type="ECO:0000256" key="1">
    <source>
        <dbReference type="SAM" id="Phobius"/>
    </source>
</evidence>
<protein>
    <submittedName>
        <fullName evidence="2">Uncharacterized protein</fullName>
    </submittedName>
</protein>
<proteinExistence type="predicted"/>
<sequence>MDRLFIGLGIFAVVCEIAGLVYLYRIWRE</sequence>
<dbReference type="AlphaFoldDB" id="A0A1M6USY3"/>
<evidence type="ECO:0000313" key="3">
    <source>
        <dbReference type="Proteomes" id="UP000184275"/>
    </source>
</evidence>
<keyword evidence="1" id="KW-1133">Transmembrane helix</keyword>
<reference evidence="3" key="1">
    <citation type="submission" date="2016-11" db="EMBL/GenBank/DDBJ databases">
        <authorList>
            <person name="Varghese N."/>
            <person name="Submissions S."/>
        </authorList>
    </citation>
    <scope>NUCLEOTIDE SEQUENCE [LARGE SCALE GENOMIC DNA]</scope>
    <source>
        <strain evidence="3">UWOS</strain>
    </source>
</reference>
<keyword evidence="1" id="KW-0812">Transmembrane</keyword>
<accession>A0A1M6USY3</accession>
<dbReference type="EMBL" id="FRAW01000015">
    <property type="protein sequence ID" value="SHK72320.1"/>
    <property type="molecule type" value="Genomic_DNA"/>
</dbReference>
<keyword evidence="1" id="KW-0472">Membrane</keyword>
<dbReference type="Proteomes" id="UP000184275">
    <property type="component" value="Unassembled WGS sequence"/>
</dbReference>
<name>A0A1M6USY3_9BACT</name>
<keyword evidence="3" id="KW-1185">Reference proteome</keyword>